<name>A0A8K0WJ66_9HYPO</name>
<protein>
    <submittedName>
        <fullName evidence="1">Uncharacterized protein</fullName>
    </submittedName>
</protein>
<reference evidence="1" key="1">
    <citation type="journal article" date="2021" name="Nat. Commun.">
        <title>Genetic determinants of endophytism in the Arabidopsis root mycobiome.</title>
        <authorList>
            <person name="Mesny F."/>
            <person name="Miyauchi S."/>
            <person name="Thiergart T."/>
            <person name="Pickel B."/>
            <person name="Atanasova L."/>
            <person name="Karlsson M."/>
            <person name="Huettel B."/>
            <person name="Barry K.W."/>
            <person name="Haridas S."/>
            <person name="Chen C."/>
            <person name="Bauer D."/>
            <person name="Andreopoulos W."/>
            <person name="Pangilinan J."/>
            <person name="LaButti K."/>
            <person name="Riley R."/>
            <person name="Lipzen A."/>
            <person name="Clum A."/>
            <person name="Drula E."/>
            <person name="Henrissat B."/>
            <person name="Kohler A."/>
            <person name="Grigoriev I.V."/>
            <person name="Martin F.M."/>
            <person name="Hacquard S."/>
        </authorList>
    </citation>
    <scope>NUCLEOTIDE SEQUENCE</scope>
    <source>
        <strain evidence="1">MPI-CAGE-CH-0235</strain>
    </source>
</reference>
<evidence type="ECO:0000313" key="1">
    <source>
        <dbReference type="EMBL" id="KAH7303905.1"/>
    </source>
</evidence>
<accession>A0A8K0WJ66</accession>
<dbReference type="Proteomes" id="UP000813444">
    <property type="component" value="Unassembled WGS sequence"/>
</dbReference>
<dbReference type="EMBL" id="JAGPNK010000027">
    <property type="protein sequence ID" value="KAH7303905.1"/>
    <property type="molecule type" value="Genomic_DNA"/>
</dbReference>
<sequence length="210" mass="23673">MSLPIIHINGFPGVGKLTIARELVTLFGSYNARLVHNHLLIDPAGAILPRSSEDYQPLRKAIRAALFDTLATSRDTFNSLYIFTDFQSDNDTGRAVMAEYHAMAARRGCALIHIIVTSSKEENLRRVVTPERSQHGKLVESELLAQLREETVIYQPPADSFQIQLDTTELDAASAALILHQRILRIFADGFLMEMFRCCPSLRWTGRLKY</sequence>
<dbReference type="SUPFAM" id="SSF52540">
    <property type="entry name" value="P-loop containing nucleoside triphosphate hydrolases"/>
    <property type="match status" value="1"/>
</dbReference>
<dbReference type="Gene3D" id="3.40.50.300">
    <property type="entry name" value="P-loop containing nucleotide triphosphate hydrolases"/>
    <property type="match status" value="1"/>
</dbReference>
<dbReference type="AlphaFoldDB" id="A0A8K0WJ66"/>
<evidence type="ECO:0000313" key="2">
    <source>
        <dbReference type="Proteomes" id="UP000813444"/>
    </source>
</evidence>
<dbReference type="OrthoDB" id="5426988at2759"/>
<gene>
    <name evidence="1" type="ORF">B0I35DRAFT_414772</name>
</gene>
<comment type="caution">
    <text evidence="1">The sequence shown here is derived from an EMBL/GenBank/DDBJ whole genome shotgun (WGS) entry which is preliminary data.</text>
</comment>
<keyword evidence="2" id="KW-1185">Reference proteome</keyword>
<proteinExistence type="predicted"/>
<dbReference type="InterPro" id="IPR027417">
    <property type="entry name" value="P-loop_NTPase"/>
</dbReference>
<organism evidence="1 2">
    <name type="scientific">Stachybotrys elegans</name>
    <dbReference type="NCBI Taxonomy" id="80388"/>
    <lineage>
        <taxon>Eukaryota</taxon>
        <taxon>Fungi</taxon>
        <taxon>Dikarya</taxon>
        <taxon>Ascomycota</taxon>
        <taxon>Pezizomycotina</taxon>
        <taxon>Sordariomycetes</taxon>
        <taxon>Hypocreomycetidae</taxon>
        <taxon>Hypocreales</taxon>
        <taxon>Stachybotryaceae</taxon>
        <taxon>Stachybotrys</taxon>
    </lineage>
</organism>